<protein>
    <submittedName>
        <fullName evidence="1">Chromosome partitioning protein</fullName>
    </submittedName>
</protein>
<dbReference type="InterPro" id="IPR027417">
    <property type="entry name" value="P-loop_NTPase"/>
</dbReference>
<dbReference type="PANTHER" id="PTHR13696:SF96">
    <property type="entry name" value="COBQ_COBB_MIND_PARA NUCLEOTIDE BINDING DOMAIN-CONTAINING PROTEIN"/>
    <property type="match status" value="1"/>
</dbReference>
<organism evidence="1 2">
    <name type="scientific">Paracoccus chinensis</name>
    <dbReference type="NCBI Taxonomy" id="525640"/>
    <lineage>
        <taxon>Bacteria</taxon>
        <taxon>Pseudomonadati</taxon>
        <taxon>Pseudomonadota</taxon>
        <taxon>Alphaproteobacteria</taxon>
        <taxon>Rhodobacterales</taxon>
        <taxon>Paracoccaceae</taxon>
        <taxon>Paracoccus</taxon>
    </lineage>
</organism>
<accession>A0A1G9NB56</accession>
<dbReference type="AlphaFoldDB" id="A0A1G9NB56"/>
<reference evidence="2" key="1">
    <citation type="submission" date="2016-10" db="EMBL/GenBank/DDBJ databases">
        <authorList>
            <person name="Varghese N."/>
            <person name="Submissions S."/>
        </authorList>
    </citation>
    <scope>NUCLEOTIDE SEQUENCE [LARGE SCALE GENOMIC DNA]</scope>
    <source>
        <strain evidence="2">CGMCC 1.7655</strain>
    </source>
</reference>
<dbReference type="EMBL" id="FNGE01000028">
    <property type="protein sequence ID" value="SDL83613.1"/>
    <property type="molecule type" value="Genomic_DNA"/>
</dbReference>
<gene>
    <name evidence="1" type="ORF">SAMN04487971_12811</name>
</gene>
<dbReference type="InterPro" id="IPR015223">
    <property type="entry name" value="MipZ"/>
</dbReference>
<dbReference type="OrthoDB" id="9804460at2"/>
<dbReference type="PANTHER" id="PTHR13696">
    <property type="entry name" value="P-LOOP CONTAINING NUCLEOSIDE TRIPHOSPHATE HYDROLASE"/>
    <property type="match status" value="1"/>
</dbReference>
<sequence>MTYIIGMVSQKGGVGKSTLARMMVREFVSGGMTAKIADLDTQQQTCTNWAGRRAENGVTPELQVQSFASVKMALEDATRFDALILDGKPNASDQTLEIAQAADLVVIPSGQTVDDLHPGVVLAHSLRKKGIAPEKISFAMFKTTGSDRENQAARQYLVDAGYTVLDGDVPVSTAYGSASDIGKAITETSFRTLNSRAAALAQSVIDKMAELQERQSA</sequence>
<dbReference type="STRING" id="525640.SAMN04487971_12811"/>
<dbReference type="RefSeq" id="WP_090757371.1">
    <property type="nucleotide sequence ID" value="NZ_FNGE01000028.1"/>
</dbReference>
<dbReference type="InterPro" id="IPR050678">
    <property type="entry name" value="DNA_Partitioning_ATPase"/>
</dbReference>
<dbReference type="Proteomes" id="UP000199555">
    <property type="component" value="Unassembled WGS sequence"/>
</dbReference>
<keyword evidence="2" id="KW-1185">Reference proteome</keyword>
<dbReference type="Pfam" id="PF09140">
    <property type="entry name" value="MipZ"/>
    <property type="match status" value="1"/>
</dbReference>
<evidence type="ECO:0000313" key="1">
    <source>
        <dbReference type="EMBL" id="SDL83613.1"/>
    </source>
</evidence>
<evidence type="ECO:0000313" key="2">
    <source>
        <dbReference type="Proteomes" id="UP000199555"/>
    </source>
</evidence>
<dbReference type="SUPFAM" id="SSF52540">
    <property type="entry name" value="P-loop containing nucleoside triphosphate hydrolases"/>
    <property type="match status" value="1"/>
</dbReference>
<proteinExistence type="predicted"/>
<dbReference type="Gene3D" id="3.40.50.300">
    <property type="entry name" value="P-loop containing nucleotide triphosphate hydrolases"/>
    <property type="match status" value="1"/>
</dbReference>
<dbReference type="CDD" id="cd02042">
    <property type="entry name" value="ParAB_family"/>
    <property type="match status" value="1"/>
</dbReference>
<name>A0A1G9NB56_9RHOB</name>